<keyword evidence="11 17" id="KW-0627">Porphyrin biosynthesis</keyword>
<evidence type="ECO:0000256" key="4">
    <source>
        <dbReference type="ARBA" id="ARBA00011823"/>
    </source>
</evidence>
<evidence type="ECO:0000256" key="17">
    <source>
        <dbReference type="RuleBase" id="RU000515"/>
    </source>
</evidence>
<organism evidence="19 20">
    <name type="scientific">Smittium megazygosporum</name>
    <dbReference type="NCBI Taxonomy" id="133381"/>
    <lineage>
        <taxon>Eukaryota</taxon>
        <taxon>Fungi</taxon>
        <taxon>Fungi incertae sedis</taxon>
        <taxon>Zoopagomycota</taxon>
        <taxon>Kickxellomycotina</taxon>
        <taxon>Harpellomycetes</taxon>
        <taxon>Harpellales</taxon>
        <taxon>Legeriomycetaceae</taxon>
        <taxon>Smittium</taxon>
    </lineage>
</organism>
<dbReference type="Gene3D" id="3.20.20.70">
    <property type="entry name" value="Aldolase class I"/>
    <property type="match status" value="1"/>
</dbReference>
<evidence type="ECO:0000256" key="5">
    <source>
        <dbReference type="ARBA" id="ARBA00012053"/>
    </source>
</evidence>
<dbReference type="GO" id="GO:0008270">
    <property type="term" value="F:zinc ion binding"/>
    <property type="evidence" value="ECO:0007669"/>
    <property type="project" value="TreeGrafter"/>
</dbReference>
<evidence type="ECO:0000256" key="6">
    <source>
        <dbReference type="ARBA" id="ARBA00020771"/>
    </source>
</evidence>
<dbReference type="SUPFAM" id="SSF51569">
    <property type="entry name" value="Aldolase"/>
    <property type="match status" value="1"/>
</dbReference>
<dbReference type="GO" id="GO:0005829">
    <property type="term" value="C:cytosol"/>
    <property type="evidence" value="ECO:0007669"/>
    <property type="project" value="TreeGrafter"/>
</dbReference>
<dbReference type="InterPro" id="IPR013785">
    <property type="entry name" value="Aldolase_TIM"/>
</dbReference>
<dbReference type="PANTHER" id="PTHR11458">
    <property type="entry name" value="DELTA-AMINOLEVULINIC ACID DEHYDRATASE"/>
    <property type="match status" value="1"/>
</dbReference>
<dbReference type="InterPro" id="IPR001731">
    <property type="entry name" value="ALAD"/>
</dbReference>
<dbReference type="Proteomes" id="UP000245609">
    <property type="component" value="Unassembled WGS sequence"/>
</dbReference>
<reference evidence="19 20" key="1">
    <citation type="journal article" date="2018" name="MBio">
        <title>Comparative Genomics Reveals the Core Gene Toolbox for the Fungus-Insect Symbiosis.</title>
        <authorList>
            <person name="Wang Y."/>
            <person name="Stata M."/>
            <person name="Wang W."/>
            <person name="Stajich J.E."/>
            <person name="White M.M."/>
            <person name="Moncalvo J.M."/>
        </authorList>
    </citation>
    <scope>NUCLEOTIDE SEQUENCE [LARGE SCALE GENOMIC DNA]</scope>
    <source>
        <strain evidence="19 20">SC-DP-2</strain>
    </source>
</reference>
<proteinExistence type="inferred from homology"/>
<dbReference type="NCBIfam" id="NF006762">
    <property type="entry name" value="PRK09283.1"/>
    <property type="match status" value="1"/>
</dbReference>
<evidence type="ECO:0000256" key="8">
    <source>
        <dbReference type="ARBA" id="ARBA00022833"/>
    </source>
</evidence>
<comment type="similarity">
    <text evidence="3 18">Belongs to the ALAD family.</text>
</comment>
<comment type="cofactor">
    <cofactor evidence="1">
        <name>Zn(2+)</name>
        <dbReference type="ChEBI" id="CHEBI:29105"/>
    </cofactor>
</comment>
<feature type="binding site" evidence="15">
    <location>
        <position position="277"/>
    </location>
    <ligand>
        <name>5-aminolevulinate</name>
        <dbReference type="ChEBI" id="CHEBI:356416"/>
        <label>2</label>
    </ligand>
</feature>
<feature type="binding site" evidence="15">
    <location>
        <position position="207"/>
    </location>
    <ligand>
        <name>5-aminolevulinate</name>
        <dbReference type="ChEBI" id="CHEBI:356416"/>
        <label>1</label>
    </ligand>
</feature>
<evidence type="ECO:0000256" key="2">
    <source>
        <dbReference type="ARBA" id="ARBA00004694"/>
    </source>
</evidence>
<comment type="subunit">
    <text evidence="4 17">Homooctamer.</text>
</comment>
<dbReference type="GO" id="GO:0006782">
    <property type="term" value="P:protoporphyrinogen IX biosynthetic process"/>
    <property type="evidence" value="ECO:0007669"/>
    <property type="project" value="UniProtKB-UniPathway"/>
</dbReference>
<dbReference type="FunFam" id="3.20.20.70:FF:000048">
    <property type="entry name" value="Delta-aminolevulinic acid dehydratase"/>
    <property type="match status" value="1"/>
</dbReference>
<accession>A0A2T9Z9A0</accession>
<dbReference type="GO" id="GO:0004655">
    <property type="term" value="F:porphobilinogen synthase activity"/>
    <property type="evidence" value="ECO:0007669"/>
    <property type="project" value="UniProtKB-EC"/>
</dbReference>
<evidence type="ECO:0000313" key="20">
    <source>
        <dbReference type="Proteomes" id="UP000245609"/>
    </source>
</evidence>
<dbReference type="InterPro" id="IPR030656">
    <property type="entry name" value="ALAD_AS"/>
</dbReference>
<sequence length="327" mass="36214">MSELSSLLHSGYHHPVQRKWFYEKAITKKDLMYPIFISDDPTAKKPIDSMPEQWGVDRLEEFLGPLVQKGLVSVIIFGVPENAAKDECGTPADDPNGPVIQSVKVIKKLFPQLHVTCDVCLCEYTNNGHCGIFYQDGTINNEKSVERLAEVALAYAKAGADCVAPSDMMDGRIIAIKKILYENGLSNRVSLMSYSAKFTSSFYGPFRDACDSAPTFGDRSAYQLPPQSRSLAFRALARDAREGADILMVKPGMLYLDIVRDAKNSHPEFPIAVYQISGEYATLYRASEAGVYNLKDAVLESINAMSRAGASIILTYFAPKLLDWLDN</sequence>
<dbReference type="PROSITE" id="PS00169">
    <property type="entry name" value="D_ALA_DEHYDRATASE"/>
    <property type="match status" value="1"/>
</dbReference>
<dbReference type="UniPathway" id="UPA00251">
    <property type="reaction ID" value="UER00318"/>
</dbReference>
<dbReference type="PANTHER" id="PTHR11458:SF0">
    <property type="entry name" value="DELTA-AMINOLEVULINIC ACID DEHYDRATASE"/>
    <property type="match status" value="1"/>
</dbReference>
<feature type="binding site" evidence="16">
    <location>
        <position position="122"/>
    </location>
    <ligand>
        <name>Zn(2+)</name>
        <dbReference type="ChEBI" id="CHEBI:29105"/>
        <note>catalytic</note>
    </ligand>
</feature>
<evidence type="ECO:0000256" key="10">
    <source>
        <dbReference type="ARBA" id="ARBA00023239"/>
    </source>
</evidence>
<keyword evidence="9" id="KW-0350">Heme biosynthesis</keyword>
<comment type="function">
    <text evidence="12">Catalyzes an early step in the biosynthesis of tetrapyrroles. Binds two molecules of 5-aminolevulinate per subunit, each at a distinct site, and catalyzes their condensation to form porphobilinogen.</text>
</comment>
<dbReference type="STRING" id="133381.A0A2T9Z9A0"/>
<evidence type="ECO:0000256" key="9">
    <source>
        <dbReference type="ARBA" id="ARBA00023133"/>
    </source>
</evidence>
<evidence type="ECO:0000313" key="19">
    <source>
        <dbReference type="EMBL" id="PVV01171.1"/>
    </source>
</evidence>
<feature type="active site" description="Schiff-base intermediate with substrate" evidence="14">
    <location>
        <position position="197"/>
    </location>
</feature>
<feature type="binding site" evidence="15">
    <location>
        <position position="219"/>
    </location>
    <ligand>
        <name>5-aminolevulinate</name>
        <dbReference type="ChEBI" id="CHEBI:356416"/>
        <label>1</label>
    </ligand>
</feature>
<comment type="pathway">
    <text evidence="2">Porphyrin-containing compound metabolism; protoporphyrin-IX biosynthesis; coproporphyrinogen-III from 5-aminolevulinate: step 1/4.</text>
</comment>
<feature type="binding site" evidence="16">
    <location>
        <position position="120"/>
    </location>
    <ligand>
        <name>Zn(2+)</name>
        <dbReference type="ChEBI" id="CHEBI:29105"/>
        <note>catalytic</note>
    </ligand>
</feature>
<evidence type="ECO:0000256" key="11">
    <source>
        <dbReference type="ARBA" id="ARBA00023244"/>
    </source>
</evidence>
<dbReference type="OrthoDB" id="1530at2759"/>
<name>A0A2T9Z9A0_9FUNG</name>
<dbReference type="PRINTS" id="PR00144">
    <property type="entry name" value="DALDHYDRTASE"/>
</dbReference>
<dbReference type="EMBL" id="MBFS01001312">
    <property type="protein sequence ID" value="PVV01171.1"/>
    <property type="molecule type" value="Genomic_DNA"/>
</dbReference>
<keyword evidence="8 16" id="KW-0862">Zinc</keyword>
<dbReference type="EC" id="4.2.1.24" evidence="5 17"/>
<evidence type="ECO:0000256" key="13">
    <source>
        <dbReference type="ARBA" id="ARBA00047651"/>
    </source>
</evidence>
<comment type="catalytic activity">
    <reaction evidence="13 17">
        <text>2 5-aminolevulinate = porphobilinogen + 2 H2O + H(+)</text>
        <dbReference type="Rhea" id="RHEA:24064"/>
        <dbReference type="ChEBI" id="CHEBI:15377"/>
        <dbReference type="ChEBI" id="CHEBI:15378"/>
        <dbReference type="ChEBI" id="CHEBI:58126"/>
        <dbReference type="ChEBI" id="CHEBI:356416"/>
        <dbReference type="EC" id="4.2.1.24"/>
    </reaction>
</comment>
<evidence type="ECO:0000256" key="12">
    <source>
        <dbReference type="ARBA" id="ARBA00025628"/>
    </source>
</evidence>
<evidence type="ECO:0000256" key="18">
    <source>
        <dbReference type="RuleBase" id="RU004161"/>
    </source>
</evidence>
<evidence type="ECO:0000256" key="14">
    <source>
        <dbReference type="PIRSR" id="PIRSR001415-1"/>
    </source>
</evidence>
<feature type="binding site" evidence="15">
    <location>
        <position position="316"/>
    </location>
    <ligand>
        <name>5-aminolevulinate</name>
        <dbReference type="ChEBI" id="CHEBI:356416"/>
        <label>2</label>
    </ligand>
</feature>
<protein>
    <recommendedName>
        <fullName evidence="6 17">Delta-aminolevulinic acid dehydratase</fullName>
        <ecNumber evidence="5 17">4.2.1.24</ecNumber>
    </recommendedName>
</protein>
<feature type="binding site" evidence="16">
    <location>
        <position position="130"/>
    </location>
    <ligand>
        <name>Zn(2+)</name>
        <dbReference type="ChEBI" id="CHEBI:29105"/>
        <note>catalytic</note>
    </ligand>
</feature>
<keyword evidence="10 17" id="KW-0456">Lyase</keyword>
<keyword evidence="20" id="KW-1185">Reference proteome</keyword>
<evidence type="ECO:0000256" key="16">
    <source>
        <dbReference type="PIRSR" id="PIRSR001415-3"/>
    </source>
</evidence>
<dbReference type="PIRSF" id="PIRSF001415">
    <property type="entry name" value="Porphbilin_synth"/>
    <property type="match status" value="1"/>
</dbReference>
<keyword evidence="7 16" id="KW-0479">Metal-binding</keyword>
<evidence type="ECO:0000256" key="1">
    <source>
        <dbReference type="ARBA" id="ARBA00001947"/>
    </source>
</evidence>
<dbReference type="SMART" id="SM01004">
    <property type="entry name" value="ALAD"/>
    <property type="match status" value="1"/>
</dbReference>
<dbReference type="Pfam" id="PF00490">
    <property type="entry name" value="ALAD"/>
    <property type="match status" value="1"/>
</dbReference>
<feature type="active site" description="Schiff-base intermediate with substrate" evidence="14">
    <location>
        <position position="250"/>
    </location>
</feature>
<dbReference type="AlphaFoldDB" id="A0A2T9Z9A0"/>
<comment type="caution">
    <text evidence="19">The sequence shown here is derived from an EMBL/GenBank/DDBJ whole genome shotgun (WGS) entry which is preliminary data.</text>
</comment>
<gene>
    <name evidence="19" type="ORF">BB560_004422</name>
</gene>
<evidence type="ECO:0000256" key="3">
    <source>
        <dbReference type="ARBA" id="ARBA00008055"/>
    </source>
</evidence>
<evidence type="ECO:0000256" key="7">
    <source>
        <dbReference type="ARBA" id="ARBA00022723"/>
    </source>
</evidence>
<evidence type="ECO:0000256" key="15">
    <source>
        <dbReference type="PIRSR" id="PIRSR001415-2"/>
    </source>
</evidence>